<name>K0RIF9_THAOC</name>
<gene>
    <name evidence="2" type="ORF">THAOC_27051</name>
</gene>
<feature type="compositionally biased region" description="Basic and acidic residues" evidence="1">
    <location>
        <begin position="71"/>
        <end position="91"/>
    </location>
</feature>
<evidence type="ECO:0000256" key="1">
    <source>
        <dbReference type="SAM" id="MobiDB-lite"/>
    </source>
</evidence>
<dbReference type="AlphaFoldDB" id="K0RIF9"/>
<feature type="region of interest" description="Disordered" evidence="1">
    <location>
        <begin position="58"/>
        <end position="91"/>
    </location>
</feature>
<proteinExistence type="predicted"/>
<reference evidence="2 3" key="1">
    <citation type="journal article" date="2012" name="Genome Biol.">
        <title>Genome and low-iron response of an oceanic diatom adapted to chronic iron limitation.</title>
        <authorList>
            <person name="Lommer M."/>
            <person name="Specht M."/>
            <person name="Roy A.S."/>
            <person name="Kraemer L."/>
            <person name="Andreson R."/>
            <person name="Gutowska M.A."/>
            <person name="Wolf J."/>
            <person name="Bergner S.V."/>
            <person name="Schilhabel M.B."/>
            <person name="Klostermeier U.C."/>
            <person name="Beiko R.G."/>
            <person name="Rosenstiel P."/>
            <person name="Hippler M."/>
            <person name="Laroche J."/>
        </authorList>
    </citation>
    <scope>NUCLEOTIDE SEQUENCE [LARGE SCALE GENOMIC DNA]</scope>
    <source>
        <strain evidence="2 3">CCMP1005</strain>
    </source>
</reference>
<feature type="non-terminal residue" evidence="2">
    <location>
        <position position="157"/>
    </location>
</feature>
<comment type="caution">
    <text evidence="2">The sequence shown here is derived from an EMBL/GenBank/DDBJ whole genome shotgun (WGS) entry which is preliminary data.</text>
</comment>
<protein>
    <submittedName>
        <fullName evidence="2">Uncharacterized protein</fullName>
    </submittedName>
</protein>
<dbReference type="EMBL" id="AGNL01037663">
    <property type="protein sequence ID" value="EJK53503.1"/>
    <property type="molecule type" value="Genomic_DNA"/>
</dbReference>
<evidence type="ECO:0000313" key="2">
    <source>
        <dbReference type="EMBL" id="EJK53503.1"/>
    </source>
</evidence>
<dbReference type="Proteomes" id="UP000266841">
    <property type="component" value="Unassembled WGS sequence"/>
</dbReference>
<accession>K0RIF9</accession>
<feature type="compositionally biased region" description="Polar residues" evidence="1">
    <location>
        <begin position="58"/>
        <end position="69"/>
    </location>
</feature>
<sequence length="157" mass="17062">MATETVLDDGGFDEWARAAVFSGLITFREPAVPPCIMFVGSSTENKAGPRGIINAEGVSQVSQATQASNPEPEKDHSAGDNARDESRDCTMRKSCEGDGHNDFHTWASEAVFLRLSSLSRTTTSNVVDDEDCNGDECSSRKECFNTWASERVFSCLP</sequence>
<organism evidence="2 3">
    <name type="scientific">Thalassiosira oceanica</name>
    <name type="common">Marine diatom</name>
    <dbReference type="NCBI Taxonomy" id="159749"/>
    <lineage>
        <taxon>Eukaryota</taxon>
        <taxon>Sar</taxon>
        <taxon>Stramenopiles</taxon>
        <taxon>Ochrophyta</taxon>
        <taxon>Bacillariophyta</taxon>
        <taxon>Coscinodiscophyceae</taxon>
        <taxon>Thalassiosirophycidae</taxon>
        <taxon>Thalassiosirales</taxon>
        <taxon>Thalassiosiraceae</taxon>
        <taxon>Thalassiosira</taxon>
    </lineage>
</organism>
<evidence type="ECO:0000313" key="3">
    <source>
        <dbReference type="Proteomes" id="UP000266841"/>
    </source>
</evidence>
<keyword evidence="3" id="KW-1185">Reference proteome</keyword>